<sequence>MLNSWYRNESESSICLNVSASEFGPSAMYYIPPYSTFHIGPAADIQNFAALNDETFDLVVMDPPWENLSVKRQQSYVTCDSAINVLDLNYLASSGLVTMEGAPICSFNGSHKLPYEKLVIASPLDAVSHYPAIIAADGKVFASIPMAVPSRKPPVVPILKQFGFRPNCIPVAAAHGNADNTTLSRAKTPSLFYSHLVAPANLKHCFEYCRAVGEKCGDVPTDA</sequence>
<proteinExistence type="predicted"/>
<protein>
    <submittedName>
        <fullName evidence="1">Uncharacterized protein</fullName>
    </submittedName>
</protein>
<accession>A0A3P7JMI2</accession>
<dbReference type="SUPFAM" id="SSF53335">
    <property type="entry name" value="S-adenosyl-L-methionine-dependent methyltransferases"/>
    <property type="match status" value="1"/>
</dbReference>
<dbReference type="GO" id="GO:0008168">
    <property type="term" value="F:methyltransferase activity"/>
    <property type="evidence" value="ECO:0007669"/>
    <property type="project" value="InterPro"/>
</dbReference>
<keyword evidence="2" id="KW-1185">Reference proteome</keyword>
<dbReference type="AlphaFoldDB" id="A0A3P7JMI2"/>
<dbReference type="InterPro" id="IPR002052">
    <property type="entry name" value="DNA_methylase_N6_adenine_CS"/>
</dbReference>
<evidence type="ECO:0000313" key="2">
    <source>
        <dbReference type="Proteomes" id="UP000270094"/>
    </source>
</evidence>
<dbReference type="Proteomes" id="UP000270094">
    <property type="component" value="Unassembled WGS sequence"/>
</dbReference>
<name>A0A3P7JMI2_STRVU</name>
<dbReference type="GO" id="GO:0003676">
    <property type="term" value="F:nucleic acid binding"/>
    <property type="evidence" value="ECO:0007669"/>
    <property type="project" value="InterPro"/>
</dbReference>
<dbReference type="EMBL" id="UYYB01099034">
    <property type="protein sequence ID" value="VDM77367.1"/>
    <property type="molecule type" value="Genomic_DNA"/>
</dbReference>
<evidence type="ECO:0000313" key="1">
    <source>
        <dbReference type="EMBL" id="VDM77367.1"/>
    </source>
</evidence>
<organism evidence="1 2">
    <name type="scientific">Strongylus vulgaris</name>
    <name type="common">Blood worm</name>
    <dbReference type="NCBI Taxonomy" id="40348"/>
    <lineage>
        <taxon>Eukaryota</taxon>
        <taxon>Metazoa</taxon>
        <taxon>Ecdysozoa</taxon>
        <taxon>Nematoda</taxon>
        <taxon>Chromadorea</taxon>
        <taxon>Rhabditida</taxon>
        <taxon>Rhabditina</taxon>
        <taxon>Rhabditomorpha</taxon>
        <taxon>Strongyloidea</taxon>
        <taxon>Strongylidae</taxon>
        <taxon>Strongylus</taxon>
    </lineage>
</organism>
<dbReference type="InterPro" id="IPR029063">
    <property type="entry name" value="SAM-dependent_MTases_sf"/>
</dbReference>
<dbReference type="PROSITE" id="PS00092">
    <property type="entry name" value="N6_MTASE"/>
    <property type="match status" value="1"/>
</dbReference>
<dbReference type="OrthoDB" id="61116at2759"/>
<reference evidence="1 2" key="1">
    <citation type="submission" date="2018-11" db="EMBL/GenBank/DDBJ databases">
        <authorList>
            <consortium name="Pathogen Informatics"/>
        </authorList>
    </citation>
    <scope>NUCLEOTIDE SEQUENCE [LARGE SCALE GENOMIC DNA]</scope>
</reference>
<dbReference type="GO" id="GO:0032259">
    <property type="term" value="P:methylation"/>
    <property type="evidence" value="ECO:0007669"/>
    <property type="project" value="InterPro"/>
</dbReference>
<gene>
    <name evidence="1" type="ORF">SVUK_LOCUS12365</name>
</gene>